<dbReference type="EMBL" id="JAXCEI010000022">
    <property type="protein sequence ID" value="MFA1543836.1"/>
    <property type="molecule type" value="Genomic_DNA"/>
</dbReference>
<evidence type="ECO:0000256" key="3">
    <source>
        <dbReference type="SAM" id="MobiDB-lite"/>
    </source>
</evidence>
<accession>A0ABV4QKX9</accession>
<evidence type="ECO:0000256" key="1">
    <source>
        <dbReference type="ARBA" id="ARBA00004370"/>
    </source>
</evidence>
<evidence type="ECO:0000256" key="2">
    <source>
        <dbReference type="ARBA" id="ARBA00023136"/>
    </source>
</evidence>
<evidence type="ECO:0000313" key="5">
    <source>
        <dbReference type="EMBL" id="MFA1543836.1"/>
    </source>
</evidence>
<feature type="compositionally biased region" description="Basic and acidic residues" evidence="3">
    <location>
        <begin position="10"/>
        <end position="42"/>
    </location>
</feature>
<feature type="compositionally biased region" description="Basic and acidic residues" evidence="3">
    <location>
        <begin position="59"/>
        <end position="70"/>
    </location>
</feature>
<keyword evidence="4" id="KW-0812">Transmembrane</keyword>
<name>A0ABV4QKX9_9ACTN</name>
<feature type="compositionally biased region" description="Polar residues" evidence="3">
    <location>
        <begin position="125"/>
        <end position="134"/>
    </location>
</feature>
<proteinExistence type="predicted"/>
<reference evidence="5 6" key="1">
    <citation type="submission" date="2023-11" db="EMBL/GenBank/DDBJ databases">
        <title>Actinomadura monticuli sp. nov., isolated from volcanic ash.</title>
        <authorList>
            <person name="Lee S.D."/>
            <person name="Yang H."/>
            <person name="Kim I.S."/>
        </authorList>
    </citation>
    <scope>NUCLEOTIDE SEQUENCE [LARGE SCALE GENOMIC DNA]</scope>
    <source>
        <strain evidence="5 6">DLS-62</strain>
    </source>
</reference>
<dbReference type="Proteomes" id="UP001569963">
    <property type="component" value="Unassembled WGS sequence"/>
</dbReference>
<evidence type="ECO:0008006" key="7">
    <source>
        <dbReference type="Google" id="ProtNLM"/>
    </source>
</evidence>
<feature type="compositionally biased region" description="Acidic residues" evidence="3">
    <location>
        <begin position="79"/>
        <end position="91"/>
    </location>
</feature>
<keyword evidence="4" id="KW-1133">Transmembrane helix</keyword>
<comment type="caution">
    <text evidence="5">The sequence shown here is derived from an EMBL/GenBank/DDBJ whole genome shotgun (WGS) entry which is preliminary data.</text>
</comment>
<evidence type="ECO:0000256" key="4">
    <source>
        <dbReference type="SAM" id="Phobius"/>
    </source>
</evidence>
<organism evidence="5 6">
    <name type="scientific">Actinomadura monticuli</name>
    <dbReference type="NCBI Taxonomy" id="3097367"/>
    <lineage>
        <taxon>Bacteria</taxon>
        <taxon>Bacillati</taxon>
        <taxon>Actinomycetota</taxon>
        <taxon>Actinomycetes</taxon>
        <taxon>Streptosporangiales</taxon>
        <taxon>Thermomonosporaceae</taxon>
        <taxon>Actinomadura</taxon>
    </lineage>
</organism>
<feature type="transmembrane region" description="Helical" evidence="4">
    <location>
        <begin position="178"/>
        <end position="198"/>
    </location>
</feature>
<evidence type="ECO:0000313" key="6">
    <source>
        <dbReference type="Proteomes" id="UP001569963"/>
    </source>
</evidence>
<keyword evidence="2 4" id="KW-0472">Membrane</keyword>
<feature type="region of interest" description="Disordered" evidence="3">
    <location>
        <begin position="59"/>
        <end position="171"/>
    </location>
</feature>
<comment type="subcellular location">
    <subcellularLocation>
        <location evidence="1">Membrane</location>
    </subcellularLocation>
</comment>
<feature type="region of interest" description="Disordered" evidence="3">
    <location>
        <begin position="1"/>
        <end position="42"/>
    </location>
</feature>
<sequence>MTMLGRGKRSASDKKSDKKKPDANADKTTKADKATKADKDVKDIKAIKAEEAAEAARLAEEAAAKAREAARLAQIAADEAAEAEAETEVADEPEKPAKSLEKPKTPRKASEVAPDPENAPEDDSAPSTDASVDSETGDAEDEDDEATEATEAAEEAGDDVGDGDDEPRRSRLGGVSTVIAVLAVLTLALGAATTALYLKVGEQKAAEQAGKEASMASSRAAQKLSSYDYQTLDADLKAASATTTGKLHTDYEKLAQELRTVAVQQGAVSNTTVMKVGVVSATPDKVVTLVYANRSSATKNDKQQRLPEPLRIKMTMVKKDGKWLASELTVIS</sequence>
<gene>
    <name evidence="5" type="ORF">SM611_33330</name>
</gene>
<feature type="compositionally biased region" description="Acidic residues" evidence="3">
    <location>
        <begin position="135"/>
        <end position="165"/>
    </location>
</feature>
<feature type="compositionally biased region" description="Basic and acidic residues" evidence="3">
    <location>
        <begin position="92"/>
        <end position="110"/>
    </location>
</feature>
<keyword evidence="6" id="KW-1185">Reference proteome</keyword>
<dbReference type="RefSeq" id="WP_371954333.1">
    <property type="nucleotide sequence ID" value="NZ_JAXCEI010000022.1"/>
</dbReference>
<protein>
    <recommendedName>
        <fullName evidence="7">Mce-associated membrane protein</fullName>
    </recommendedName>
</protein>
<dbReference type="PANTHER" id="PTHR37042">
    <property type="entry name" value="OUTER MEMBRANE PROTEIN RV1973"/>
    <property type="match status" value="1"/>
</dbReference>
<dbReference type="PANTHER" id="PTHR37042:SF4">
    <property type="entry name" value="OUTER MEMBRANE PROTEIN RV1973"/>
    <property type="match status" value="1"/>
</dbReference>